<evidence type="ECO:0000313" key="4">
    <source>
        <dbReference type="Proteomes" id="UP000609651"/>
    </source>
</evidence>
<name>A0ABX1VI27_9PLAN</name>
<accession>A0ABX1VI27</accession>
<evidence type="ECO:0000256" key="1">
    <source>
        <dbReference type="SAM" id="MobiDB-lite"/>
    </source>
</evidence>
<dbReference type="EMBL" id="WTPX01000199">
    <property type="protein sequence ID" value="NNJ27762.1"/>
    <property type="molecule type" value="Genomic_DNA"/>
</dbReference>
<keyword evidence="2" id="KW-0812">Transmembrane</keyword>
<organism evidence="3 4">
    <name type="scientific">Alienimonas chondri</name>
    <dbReference type="NCBI Taxonomy" id="2681879"/>
    <lineage>
        <taxon>Bacteria</taxon>
        <taxon>Pseudomonadati</taxon>
        <taxon>Planctomycetota</taxon>
        <taxon>Planctomycetia</taxon>
        <taxon>Planctomycetales</taxon>
        <taxon>Planctomycetaceae</taxon>
        <taxon>Alienimonas</taxon>
    </lineage>
</organism>
<keyword evidence="4" id="KW-1185">Reference proteome</keyword>
<gene>
    <name evidence="3" type="ORF">LzC2_38700</name>
</gene>
<feature type="compositionally biased region" description="Acidic residues" evidence="1">
    <location>
        <begin position="148"/>
        <end position="165"/>
    </location>
</feature>
<evidence type="ECO:0000256" key="2">
    <source>
        <dbReference type="SAM" id="Phobius"/>
    </source>
</evidence>
<evidence type="ECO:0000313" key="3">
    <source>
        <dbReference type="EMBL" id="NNJ27762.1"/>
    </source>
</evidence>
<dbReference type="Proteomes" id="UP000609651">
    <property type="component" value="Unassembled WGS sequence"/>
</dbReference>
<comment type="caution">
    <text evidence="3">The sequence shown here is derived from an EMBL/GenBank/DDBJ whole genome shotgun (WGS) entry which is preliminary data.</text>
</comment>
<protein>
    <submittedName>
        <fullName evidence="3">Uncharacterized protein</fullName>
    </submittedName>
</protein>
<keyword evidence="2" id="KW-1133">Transmembrane helix</keyword>
<proteinExistence type="predicted"/>
<feature type="region of interest" description="Disordered" evidence="1">
    <location>
        <begin position="143"/>
        <end position="165"/>
    </location>
</feature>
<feature type="region of interest" description="Disordered" evidence="1">
    <location>
        <begin position="392"/>
        <end position="411"/>
    </location>
</feature>
<dbReference type="RefSeq" id="WP_171189669.1">
    <property type="nucleotide sequence ID" value="NZ_WTPX01000199.1"/>
</dbReference>
<sequence length="697" mass="75855">MKFSLDGLKKANWKQFAVDHGEKVGLIVAVLVAGVLLFSGMKGTYTAKNPTNMLAEVDQQERALKQSVWTAERRAEDLPDFDVRKEANRVMEKLEPDAIMWPKPIDNPIYPTDAPGGEPTWQPVESLIADYVALPVRLTDKNTALGTDEIDPEDPDAEDPDEPGDFDIFTGGGGGGQGMFDLGGSSPFEDGNTSPFDGGNTPNFGSEDGRGMSGEFDGSSPFNTPMGGGYGEESGFGAPVAESNARGKGVKMIAIRGVFPFRRQVQELASSLNISFSEAKAQLEFLDMEIERQRAAPGPNPWTEDWEPVDREAAEALLADDYFGSTGQSIEVVSPALTDPSITMPLPTLGYGNWMNRAVATHPRIKEFDISSESPELRERILEMLREEAAVEEEQNAAAGPQRRTFGPDRAAQRGFGYDARAAAQRVIDAADAEDGEDDPVVARIRKMTADEVLLLARFFDVAVEPGQAYRYRMRLKVVNPNFGLGPADVSDPAALVGETRMTPWSDPSPVASVPPDEYTYLTSMVSKPSDQLPEARLEVTEYSREYGTLVAQDTKVIAGDLLVFEERNTYTLDPFKMEKDEKADYPFITDHVVIGVDALPDGAAALHPDLNLGNRKLPPGRVLLLLDTGAVQEIDSGQELLRRSVASSVQKERDGLGPQLTDVNAPKVDPNEYGEFGEFGEFGEGGSPFGFGNTRN</sequence>
<reference evidence="3 4" key="1">
    <citation type="journal article" date="2020" name="Syst. Appl. Microbiol.">
        <title>Alienimonas chondri sp. nov., a novel planctomycete isolated from the biofilm of the red alga Chondrus crispus.</title>
        <authorList>
            <person name="Vitorino I."/>
            <person name="Albuquerque L."/>
            <person name="Wiegand S."/>
            <person name="Kallscheuer N."/>
            <person name="da Costa M.S."/>
            <person name="Lobo-da-Cunha A."/>
            <person name="Jogler C."/>
            <person name="Lage O.M."/>
        </authorList>
    </citation>
    <scope>NUCLEOTIDE SEQUENCE [LARGE SCALE GENOMIC DNA]</scope>
    <source>
        <strain evidence="3 4">LzC2</strain>
    </source>
</reference>
<keyword evidence="2" id="KW-0472">Membrane</keyword>
<feature type="transmembrane region" description="Helical" evidence="2">
    <location>
        <begin position="24"/>
        <end position="41"/>
    </location>
</feature>